<keyword evidence="1" id="KW-1133">Transmembrane helix</keyword>
<keyword evidence="3" id="KW-1185">Reference proteome</keyword>
<comment type="caution">
    <text evidence="2">The sequence shown here is derived from an EMBL/GenBank/DDBJ whole genome shotgun (WGS) entry which is preliminary data.</text>
</comment>
<feature type="transmembrane region" description="Helical" evidence="1">
    <location>
        <begin position="27"/>
        <end position="49"/>
    </location>
</feature>
<evidence type="ECO:0000256" key="1">
    <source>
        <dbReference type="SAM" id="Phobius"/>
    </source>
</evidence>
<feature type="transmembrane region" description="Helical" evidence="1">
    <location>
        <begin position="124"/>
        <end position="144"/>
    </location>
</feature>
<feature type="transmembrane region" description="Helical" evidence="1">
    <location>
        <begin position="89"/>
        <end position="112"/>
    </location>
</feature>
<feature type="transmembrane region" description="Helical" evidence="1">
    <location>
        <begin position="61"/>
        <end position="83"/>
    </location>
</feature>
<protein>
    <submittedName>
        <fullName evidence="2">Uncharacterized protein</fullName>
    </submittedName>
</protein>
<keyword evidence="1" id="KW-0472">Membrane</keyword>
<gene>
    <name evidence="2" type="ORF">HNR53_003809</name>
</gene>
<organism evidence="2 3">
    <name type="scientific">Bacillus benzoevorans</name>
    <dbReference type="NCBI Taxonomy" id="1456"/>
    <lineage>
        <taxon>Bacteria</taxon>
        <taxon>Bacillati</taxon>
        <taxon>Bacillota</taxon>
        <taxon>Bacilli</taxon>
        <taxon>Bacillales</taxon>
        <taxon>Bacillaceae</taxon>
        <taxon>Bacillus</taxon>
    </lineage>
</organism>
<keyword evidence="1" id="KW-0812">Transmembrane</keyword>
<proteinExistence type="predicted"/>
<reference evidence="2 3" key="1">
    <citation type="submission" date="2020-08" db="EMBL/GenBank/DDBJ databases">
        <title>Genomic Encyclopedia of Type Strains, Phase IV (KMG-IV): sequencing the most valuable type-strain genomes for metagenomic binning, comparative biology and taxonomic classification.</title>
        <authorList>
            <person name="Goeker M."/>
        </authorList>
    </citation>
    <scope>NUCLEOTIDE SEQUENCE [LARGE SCALE GENOMIC DNA]</scope>
    <source>
        <strain evidence="2 3">DSM 5391</strain>
    </source>
</reference>
<evidence type="ECO:0000313" key="2">
    <source>
        <dbReference type="EMBL" id="MBB6447130.1"/>
    </source>
</evidence>
<evidence type="ECO:0000313" key="3">
    <source>
        <dbReference type="Proteomes" id="UP000531594"/>
    </source>
</evidence>
<dbReference type="EMBL" id="JACHGK010000017">
    <property type="protein sequence ID" value="MBB6447130.1"/>
    <property type="molecule type" value="Genomic_DNA"/>
</dbReference>
<sequence length="160" mass="18593">MIKNSIRIFLTVSSILAAWYIPKRSFIKYLPVTLFSSSILLSEMFYFTIHKLWKAKGGPGVMTCNTSVLIVGPYFFANLWVFHLSKGKFLPYSLINIIADYIYAFPIISLFNKLRFFKLKISQTSFYLLLLSNALLNFIFQKLYEKGNAQNEQLISNKQF</sequence>
<dbReference type="Proteomes" id="UP000531594">
    <property type="component" value="Unassembled WGS sequence"/>
</dbReference>
<name>A0A7X0LX08_9BACI</name>
<dbReference type="AlphaFoldDB" id="A0A7X0LX08"/>
<accession>A0A7X0LX08</accession>